<dbReference type="NCBIfam" id="NF046062">
    <property type="entry name" value="citrull_CtlX"/>
    <property type="match status" value="1"/>
</dbReference>
<evidence type="ECO:0000313" key="1">
    <source>
        <dbReference type="EMBL" id="NME70158.1"/>
    </source>
</evidence>
<name>A0A7X9RWR2_9BACT</name>
<dbReference type="PANTHER" id="PTHR43224">
    <property type="entry name" value="AMIDINOTRANSFERASE"/>
    <property type="match status" value="1"/>
</dbReference>
<dbReference type="PIRSF" id="PIRSF028188">
    <property type="entry name" value="Amdntrnsf_FN0238"/>
    <property type="match status" value="1"/>
</dbReference>
<accession>A0A7X9RWR2</accession>
<dbReference type="AlphaFoldDB" id="A0A7X9RWR2"/>
<protein>
    <submittedName>
        <fullName evidence="1">Amidinotransferase</fullName>
    </submittedName>
</protein>
<dbReference type="GO" id="GO:0016740">
    <property type="term" value="F:transferase activity"/>
    <property type="evidence" value="ECO:0007669"/>
    <property type="project" value="UniProtKB-KW"/>
</dbReference>
<proteinExistence type="predicted"/>
<keyword evidence="2" id="KW-1185">Reference proteome</keyword>
<dbReference type="Proteomes" id="UP000576082">
    <property type="component" value="Unassembled WGS sequence"/>
</dbReference>
<evidence type="ECO:0000313" key="2">
    <source>
        <dbReference type="Proteomes" id="UP000576082"/>
    </source>
</evidence>
<dbReference type="SUPFAM" id="SSF55909">
    <property type="entry name" value="Pentein"/>
    <property type="match status" value="1"/>
</dbReference>
<dbReference type="RefSeq" id="WP_169658403.1">
    <property type="nucleotide sequence ID" value="NZ_JABANE010000057.1"/>
</dbReference>
<gene>
    <name evidence="1" type="ORF">HHU12_19440</name>
</gene>
<organism evidence="1 2">
    <name type="scientific">Flammeovirga aprica JL-4</name>
    <dbReference type="NCBI Taxonomy" id="694437"/>
    <lineage>
        <taxon>Bacteria</taxon>
        <taxon>Pseudomonadati</taxon>
        <taxon>Bacteroidota</taxon>
        <taxon>Cytophagia</taxon>
        <taxon>Cytophagales</taxon>
        <taxon>Flammeovirgaceae</taxon>
        <taxon>Flammeovirga</taxon>
    </lineage>
</organism>
<reference evidence="1 2" key="1">
    <citation type="submission" date="2020-04" db="EMBL/GenBank/DDBJ databases">
        <title>Flammeovirga sp. SR4, a novel species isolated from seawater.</title>
        <authorList>
            <person name="Wang X."/>
        </authorList>
    </citation>
    <scope>NUCLEOTIDE SEQUENCE [LARGE SCALE GENOMIC DNA]</scope>
    <source>
        <strain evidence="1 2">ATCC 23126</strain>
    </source>
</reference>
<comment type="caution">
    <text evidence="1">The sequence shown here is derived from an EMBL/GenBank/DDBJ whole genome shotgun (WGS) entry which is preliminary data.</text>
</comment>
<sequence length="311" mass="35645">MNNSSQHILMVRPASFGFNEDTAADNEFQETNFDLSNTEYIESALKEFDHYVATLRANNIDVTVIDDTPEPRKPDSQFPNNWFTTHRDGNIFLYPMRPINRRLERRSDIIDMMEMCFHVSKVTDLSIYEEQNKFLEGTGSIIFDRVHKIAYACVSGRTDQELFEKHAETLGYEPVVFTSLDENDVPIYHTNVMLSIATDFVVICGASVKNAEEKALLWEKFKSTGKEIIDVSFSQLRDFTCNVLEVTDLNGNKKITMSSRAFHSFTPEQIEVMEKYVDIIHSPIDTIENVCGGGTRCMMAEIYLDENIHIS</sequence>
<dbReference type="InterPro" id="IPR014541">
    <property type="entry name" value="Amdntrnsf_FN0238"/>
</dbReference>
<keyword evidence="1" id="KW-0808">Transferase</keyword>
<dbReference type="PANTHER" id="PTHR43224:SF1">
    <property type="entry name" value="AMIDINOTRANSFERASE"/>
    <property type="match status" value="1"/>
</dbReference>
<dbReference type="EMBL" id="JABANE010000057">
    <property type="protein sequence ID" value="NME70158.1"/>
    <property type="molecule type" value="Genomic_DNA"/>
</dbReference>
<dbReference type="Pfam" id="PF19420">
    <property type="entry name" value="DDAH_eukar"/>
    <property type="match status" value="1"/>
</dbReference>
<dbReference type="Gene3D" id="3.75.10.10">
    <property type="entry name" value="L-arginine/glycine Amidinotransferase, Chain A"/>
    <property type="match status" value="1"/>
</dbReference>